<accession>A0A820A931</accession>
<organism evidence="2 3">
    <name type="scientific">Rotaria socialis</name>
    <dbReference type="NCBI Taxonomy" id="392032"/>
    <lineage>
        <taxon>Eukaryota</taxon>
        <taxon>Metazoa</taxon>
        <taxon>Spiralia</taxon>
        <taxon>Gnathifera</taxon>
        <taxon>Rotifera</taxon>
        <taxon>Eurotatoria</taxon>
        <taxon>Bdelloidea</taxon>
        <taxon>Philodinida</taxon>
        <taxon>Philodinidae</taxon>
        <taxon>Rotaria</taxon>
    </lineage>
</organism>
<feature type="region of interest" description="Disordered" evidence="1">
    <location>
        <begin position="71"/>
        <end position="118"/>
    </location>
</feature>
<dbReference type="EMBL" id="CAJOBO010000304">
    <property type="protein sequence ID" value="CAF4187967.1"/>
    <property type="molecule type" value="Genomic_DNA"/>
</dbReference>
<reference evidence="2" key="1">
    <citation type="submission" date="2021-02" db="EMBL/GenBank/DDBJ databases">
        <authorList>
            <person name="Nowell W R."/>
        </authorList>
    </citation>
    <scope>NUCLEOTIDE SEQUENCE</scope>
</reference>
<dbReference type="AlphaFoldDB" id="A0A820A931"/>
<gene>
    <name evidence="2" type="ORF">HFQ381_LOCUS6652</name>
</gene>
<protein>
    <submittedName>
        <fullName evidence="2">Uncharacterized protein</fullName>
    </submittedName>
</protein>
<proteinExistence type="predicted"/>
<sequence length="699" mass="79795">MMMDDDNEIPLHSVKSLVRRLKNANGRLSRNTDVFSMDHSSTKDVEVMNNRYHNDYLQVDEIDDVTIHEQNEELSSSSTTPEDPIDYESDTNLCSMMSDDDHERNSYQPAQDPATDNAQSFLPDARQISIALALFRHRHSLSKSCINDLCELLRYLGVKGVPTDFRSIERNILQNQQNILQSKKYTVCSKCGNKGNIISKCENVKYNDCSRIRDVQEGEVRRNIAVQELIRDPRKKIVTLLLNSDGIVLKKLSRSIWVTCMIINELPRAVRFNINNIIICSISMGCSKPKKREFQSFIADWVYELRQLELGFHVSPPNSNKNFVKMYAYLIAATLDKPAQALLMNINDPVGFHSCVRCTIRGKYVQSGNGTIRVFIKSTEDDIENRSNVLYDKHIFILSKRKSKLKPNENDHACGQQGPCLLRDLSYFNVGQSCVADSLHNVYAGTFEKSMTSVAHSMVHVPQTLKYFGPVQNYSTFNFESVIGSIVQSVNGPNLIVSELTNNINILKCATVELDTIDYAAPLHLFICRLFSPKRQALPRQVTTKQNKSIRLGCRLELPNDHIVMAYLGEKQIFNFSLHGTCWKNNVQFSVYESSSNSSNCDSCVLFKEKHETNCGFIMAIIHNSRKQCYAVVHTIRIDGRDFLSIKKKNVVNPFIFWEQLTDPQHIVRIDINDITVKLAHSKQDIFHFFQFPNTVEST</sequence>
<evidence type="ECO:0000256" key="1">
    <source>
        <dbReference type="SAM" id="MobiDB-lite"/>
    </source>
</evidence>
<name>A0A820A931_9BILA</name>
<feature type="compositionally biased region" description="Polar residues" evidence="1">
    <location>
        <begin position="106"/>
        <end position="118"/>
    </location>
</feature>
<dbReference type="Proteomes" id="UP000663851">
    <property type="component" value="Unassembled WGS sequence"/>
</dbReference>
<evidence type="ECO:0000313" key="3">
    <source>
        <dbReference type="Proteomes" id="UP000663851"/>
    </source>
</evidence>
<comment type="caution">
    <text evidence="2">The sequence shown here is derived from an EMBL/GenBank/DDBJ whole genome shotgun (WGS) entry which is preliminary data.</text>
</comment>
<evidence type="ECO:0000313" key="2">
    <source>
        <dbReference type="EMBL" id="CAF4187967.1"/>
    </source>
</evidence>